<sequence length="1069" mass="118484">MKLLLFLFLLLSTPQAFAQNKSLEIPAKTLPVSKVFAEIERSTGYLLVYSDKDIDVNTKITFAQTKGNLKYFLSQLASELRLSYDITQNKYVVFRKKAAETHPQAYKGGKLSGHITDESGEPLIGATIVQKGTQNKVITDMDGNFEIDAPQGSTLLVSYIGAKDKEIKAAEGMQITMADDIEALDEVVVIGYGSVKKADLAGSISVLDNKSYRNQPIVNATDALQGRVAGVSVTNSGAPGGTIKVRVRGASSINRSNDPLYVVDGIVRESGVTGLDPEDIQSMQVLKDASATAIYGSRGSNGVILITTKTGKANQQLITFDAKLGISSVAKRYDTLSPYEFATAYNEAHPNTFDSSQLTAFQNGTAGTDWQDAVFKTGITQDYKVALSNGNDKTQYYVSANYVGQTGTVIENNYNRYQFRANMTSDVSKWLSLTTDINFSHSADKSHNFSASKNNVLWAMLNYSPVTDIYDANGGYNPDRYCAITEYNPVATLKESRSQNRHDILNARVDLKFNILPNLTFTSTNGVDYSDYKYYYFNSKKISVNINNGMSNADTQRMALQTTNNLTYQGQWGLHSLTVTGVFESSFSKTRYMKISGDNLLTESVGWWNSTLARSRQDNNSYSSWSLLSYVSRLMYNYNDRYLVTGTFRADGSSKFANQKWGYFPSLALAWQLGNESFMQHQNAIQNAKLRLSYGIVGSQAIEPYETLGLMSQTTIAFGGDSKYTGYWTGTNVPTPELTWEKTHQFNVGLDFGILDSRIRFTFDYFVKFTKDGLLRKNMPNYDGGGSYWVNACEVTNRGLDFTIDADVLKSKDFSWNSAFTGTFLKNKVTSLDNIPFIAGYSPANGLVEAVSRVKVGYPIGSFFLYDWTGIDAKGHDTYADYDNSGTLSEGDKIMTGKASPDFSFGWNNTVTWRNWTLSAFFTGALGVQRLNLIRYTAASFNGNSKFITLRDAYYNSFGKVSNPMYPSVTVTDNDYEAASTKWLEDADYFRLDNLSLAYTLPKRVLRFADATLSLSVQNLFTITKYKGMDPAGISFMSTELGSTDLNDGIDMGAYPLSRTVTFGLKVNF</sequence>
<dbReference type="Gene3D" id="2.60.40.1120">
    <property type="entry name" value="Carboxypeptidase-like, regulatory domain"/>
    <property type="match status" value="1"/>
</dbReference>
<evidence type="ECO:0000256" key="7">
    <source>
        <dbReference type="PROSITE-ProRule" id="PRU01360"/>
    </source>
</evidence>
<dbReference type="InterPro" id="IPR008969">
    <property type="entry name" value="CarboxyPept-like_regulatory"/>
</dbReference>
<evidence type="ECO:0000313" key="10">
    <source>
        <dbReference type="EMBL" id="BFO72251.1"/>
    </source>
</evidence>
<dbReference type="Gene3D" id="2.170.130.10">
    <property type="entry name" value="TonB-dependent receptor, plug domain"/>
    <property type="match status" value="1"/>
</dbReference>
<keyword evidence="5 7" id="KW-0472">Membrane</keyword>
<dbReference type="Gene3D" id="2.40.170.20">
    <property type="entry name" value="TonB-dependent receptor, beta-barrel domain"/>
    <property type="match status" value="1"/>
</dbReference>
<keyword evidence="8" id="KW-0732">Signal</keyword>
<evidence type="ECO:0000256" key="4">
    <source>
        <dbReference type="ARBA" id="ARBA00022692"/>
    </source>
</evidence>
<evidence type="ECO:0000256" key="6">
    <source>
        <dbReference type="ARBA" id="ARBA00023237"/>
    </source>
</evidence>
<proteinExistence type="inferred from homology"/>
<protein>
    <submittedName>
        <fullName evidence="10">TonB-dependent receptor</fullName>
    </submittedName>
</protein>
<keyword evidence="4 7" id="KW-0812">Transmembrane</keyword>
<accession>A0AB33IX80</accession>
<dbReference type="PROSITE" id="PS52016">
    <property type="entry name" value="TONB_DEPENDENT_REC_3"/>
    <property type="match status" value="1"/>
</dbReference>
<dbReference type="InterPro" id="IPR037066">
    <property type="entry name" value="Plug_dom_sf"/>
</dbReference>
<dbReference type="EMBL" id="AP035785">
    <property type="protein sequence ID" value="BFO72251.1"/>
    <property type="molecule type" value="Genomic_DNA"/>
</dbReference>
<dbReference type="InterPro" id="IPR023997">
    <property type="entry name" value="TonB-dep_OMP_SusC/RagA_CS"/>
</dbReference>
<dbReference type="GO" id="GO:0009279">
    <property type="term" value="C:cell outer membrane"/>
    <property type="evidence" value="ECO:0007669"/>
    <property type="project" value="UniProtKB-SubCell"/>
</dbReference>
<feature type="signal peptide" evidence="8">
    <location>
        <begin position="1"/>
        <end position="18"/>
    </location>
</feature>
<dbReference type="InterPro" id="IPR023996">
    <property type="entry name" value="TonB-dep_OMP_SusC/RagA"/>
</dbReference>
<feature type="chain" id="PRO_5044321265" evidence="8">
    <location>
        <begin position="19"/>
        <end position="1069"/>
    </location>
</feature>
<dbReference type="SUPFAM" id="SSF56935">
    <property type="entry name" value="Porins"/>
    <property type="match status" value="1"/>
</dbReference>
<dbReference type="NCBIfam" id="TIGR04056">
    <property type="entry name" value="OMP_RagA_SusC"/>
    <property type="match status" value="1"/>
</dbReference>
<evidence type="ECO:0000256" key="3">
    <source>
        <dbReference type="ARBA" id="ARBA00022452"/>
    </source>
</evidence>
<dbReference type="Pfam" id="PF13715">
    <property type="entry name" value="CarbopepD_reg_2"/>
    <property type="match status" value="1"/>
</dbReference>
<evidence type="ECO:0000256" key="8">
    <source>
        <dbReference type="SAM" id="SignalP"/>
    </source>
</evidence>
<reference evidence="10" key="1">
    <citation type="submission" date="2024-07" db="EMBL/GenBank/DDBJ databases">
        <title>Complete genome sequence of Prevotella sp. YM-2024 GTC17253.</title>
        <authorList>
            <person name="Hayashi M."/>
            <person name="Muto Y."/>
            <person name="Tanaka K."/>
            <person name="Niwa H."/>
        </authorList>
    </citation>
    <scope>NUCLEOTIDE SEQUENCE</scope>
    <source>
        <strain evidence="10">GTC17253</strain>
    </source>
</reference>
<dbReference type="InterPro" id="IPR039426">
    <property type="entry name" value="TonB-dep_rcpt-like"/>
</dbReference>
<dbReference type="NCBIfam" id="TIGR04057">
    <property type="entry name" value="SusC_RagA_signa"/>
    <property type="match status" value="1"/>
</dbReference>
<dbReference type="SUPFAM" id="SSF49464">
    <property type="entry name" value="Carboxypeptidase regulatory domain-like"/>
    <property type="match status" value="1"/>
</dbReference>
<comment type="subcellular location">
    <subcellularLocation>
        <location evidence="1 7">Cell outer membrane</location>
        <topology evidence="1 7">Multi-pass membrane protein</topology>
    </subcellularLocation>
</comment>
<evidence type="ECO:0000259" key="9">
    <source>
        <dbReference type="Pfam" id="PF07715"/>
    </source>
</evidence>
<organism evidence="10">
    <name type="scientific">Prevotella sp. GTC17253</name>
    <dbReference type="NCBI Taxonomy" id="3236793"/>
    <lineage>
        <taxon>Bacteria</taxon>
        <taxon>Pseudomonadati</taxon>
        <taxon>Bacteroidota</taxon>
        <taxon>Bacteroidia</taxon>
        <taxon>Bacteroidales</taxon>
        <taxon>Prevotellaceae</taxon>
        <taxon>Prevotella</taxon>
    </lineage>
</organism>
<name>A0AB33IX80_9BACT</name>
<dbReference type="InterPro" id="IPR012910">
    <property type="entry name" value="Plug_dom"/>
</dbReference>
<keyword evidence="6 7" id="KW-0998">Cell outer membrane</keyword>
<dbReference type="InterPro" id="IPR036942">
    <property type="entry name" value="Beta-barrel_TonB_sf"/>
</dbReference>
<evidence type="ECO:0000256" key="5">
    <source>
        <dbReference type="ARBA" id="ARBA00023136"/>
    </source>
</evidence>
<keyword evidence="2 7" id="KW-0813">Transport</keyword>
<dbReference type="AlphaFoldDB" id="A0AB33IX80"/>
<gene>
    <name evidence="10" type="ORF">GTC17253_22170</name>
</gene>
<keyword evidence="3 7" id="KW-1134">Transmembrane beta strand</keyword>
<evidence type="ECO:0000256" key="1">
    <source>
        <dbReference type="ARBA" id="ARBA00004571"/>
    </source>
</evidence>
<keyword evidence="10" id="KW-0675">Receptor</keyword>
<evidence type="ECO:0000256" key="2">
    <source>
        <dbReference type="ARBA" id="ARBA00022448"/>
    </source>
</evidence>
<comment type="similarity">
    <text evidence="7">Belongs to the TonB-dependent receptor family.</text>
</comment>
<feature type="domain" description="TonB-dependent receptor plug" evidence="9">
    <location>
        <begin position="197"/>
        <end position="303"/>
    </location>
</feature>
<dbReference type="Pfam" id="PF07715">
    <property type="entry name" value="Plug"/>
    <property type="match status" value="1"/>
</dbReference>